<dbReference type="AlphaFoldDB" id="A0A4Z2H115"/>
<gene>
    <name evidence="1" type="ORF">EYF80_030468</name>
</gene>
<keyword evidence="2" id="KW-1185">Reference proteome</keyword>
<accession>A0A4Z2H115</accession>
<evidence type="ECO:0000313" key="1">
    <source>
        <dbReference type="EMBL" id="TNN59281.1"/>
    </source>
</evidence>
<comment type="caution">
    <text evidence="1">The sequence shown here is derived from an EMBL/GenBank/DDBJ whole genome shotgun (WGS) entry which is preliminary data.</text>
</comment>
<name>A0A4Z2H115_9TELE</name>
<reference evidence="1 2" key="1">
    <citation type="submission" date="2019-03" db="EMBL/GenBank/DDBJ databases">
        <title>First draft genome of Liparis tanakae, snailfish: a comprehensive survey of snailfish specific genes.</title>
        <authorList>
            <person name="Kim W."/>
            <person name="Song I."/>
            <person name="Jeong J.-H."/>
            <person name="Kim D."/>
            <person name="Kim S."/>
            <person name="Ryu S."/>
            <person name="Song J.Y."/>
            <person name="Lee S.K."/>
        </authorList>
    </citation>
    <scope>NUCLEOTIDE SEQUENCE [LARGE SCALE GENOMIC DNA]</scope>
    <source>
        <tissue evidence="1">Muscle</tissue>
    </source>
</reference>
<proteinExistence type="predicted"/>
<dbReference type="EMBL" id="SRLO01000359">
    <property type="protein sequence ID" value="TNN59281.1"/>
    <property type="molecule type" value="Genomic_DNA"/>
</dbReference>
<dbReference type="Proteomes" id="UP000314294">
    <property type="component" value="Unassembled WGS sequence"/>
</dbReference>
<protein>
    <submittedName>
        <fullName evidence="1">Uncharacterized protein</fullName>
    </submittedName>
</protein>
<organism evidence="1 2">
    <name type="scientific">Liparis tanakae</name>
    <name type="common">Tanaka's snailfish</name>
    <dbReference type="NCBI Taxonomy" id="230148"/>
    <lineage>
        <taxon>Eukaryota</taxon>
        <taxon>Metazoa</taxon>
        <taxon>Chordata</taxon>
        <taxon>Craniata</taxon>
        <taxon>Vertebrata</taxon>
        <taxon>Euteleostomi</taxon>
        <taxon>Actinopterygii</taxon>
        <taxon>Neopterygii</taxon>
        <taxon>Teleostei</taxon>
        <taxon>Neoteleostei</taxon>
        <taxon>Acanthomorphata</taxon>
        <taxon>Eupercaria</taxon>
        <taxon>Perciformes</taxon>
        <taxon>Cottioidei</taxon>
        <taxon>Cottales</taxon>
        <taxon>Liparidae</taxon>
        <taxon>Liparis</taxon>
    </lineage>
</organism>
<evidence type="ECO:0000313" key="2">
    <source>
        <dbReference type="Proteomes" id="UP000314294"/>
    </source>
</evidence>
<sequence>MEANTVHRHEMKSLRMLGMRVKGMQKMAIIRSLTASDSRKVLVTVRMRLLTVSTTMISRLPNTLRTKMSE</sequence>